<protein>
    <submittedName>
        <fullName evidence="10">Site-specific recombinase XerD</fullName>
    </submittedName>
</protein>
<evidence type="ECO:0000256" key="7">
    <source>
        <dbReference type="SAM" id="MobiDB-lite"/>
    </source>
</evidence>
<comment type="function">
    <text evidence="1">Site-specific tyrosine recombinase, which acts by catalyzing the cutting and rejoining of the recombining DNA molecules.</text>
</comment>
<dbReference type="SUPFAM" id="SSF56349">
    <property type="entry name" value="DNA breaking-rejoining enzymes"/>
    <property type="match status" value="1"/>
</dbReference>
<evidence type="ECO:0000256" key="5">
    <source>
        <dbReference type="ARBA" id="ARBA00023172"/>
    </source>
</evidence>
<dbReference type="InterPro" id="IPR010998">
    <property type="entry name" value="Integrase_recombinase_N"/>
</dbReference>
<keyword evidence="11" id="KW-1185">Reference proteome</keyword>
<gene>
    <name evidence="10" type="ORF">SAMN02745178_02704</name>
</gene>
<dbReference type="Gene3D" id="3.30.160.60">
    <property type="entry name" value="Classic Zinc Finger"/>
    <property type="match status" value="1"/>
</dbReference>
<evidence type="ECO:0000256" key="4">
    <source>
        <dbReference type="ARBA" id="ARBA00023125"/>
    </source>
</evidence>
<sequence length="420" mass="48629">MTTTRNTKRKDKARVVLRKGESQRKDGKYDFRWTSPDGKRHSIYAPSLEELREKEKGIHLDSLEGIKAEARYVTLNDVFTLWAKVKRGLKDNTFQNYLYLYRQFVEPDFGKSKVSTLKKSDMKQFYNILADERGLQISTIDSVHTVLHQVLDMAVDDCYLRSNPSDNVLRELKKAHQFETTHRKALTVPEQNLLLSYLSKTPKYQHWYPIFAVMLGTGLRVGEATGLRWCDVDFEESTISVNHTLVNYDHRENNGGKKGCYFNCHSPKTKAGIRTVPMMDFVKEAFEKERAYQEESGIHCTVTVDGYTDFIFVNRFGECQHQGTLNKAIRRIIRDCNDEVLTNNPDSTILLPRFSCHTLRHTFTTRMCEAGVNVKVIQDALGHSDISTTLNIYADVTKELRKSEFENLDRQFAQWKVPEE</sequence>
<evidence type="ECO:0000256" key="1">
    <source>
        <dbReference type="ARBA" id="ARBA00003283"/>
    </source>
</evidence>
<evidence type="ECO:0000256" key="6">
    <source>
        <dbReference type="PROSITE-ProRule" id="PRU01248"/>
    </source>
</evidence>
<feature type="region of interest" description="Disordered" evidence="7">
    <location>
        <begin position="1"/>
        <end position="30"/>
    </location>
</feature>
<evidence type="ECO:0000259" key="9">
    <source>
        <dbReference type="PROSITE" id="PS51900"/>
    </source>
</evidence>
<dbReference type="AlphaFoldDB" id="A0A1T4Y3B6"/>
<dbReference type="Gene3D" id="1.10.150.130">
    <property type="match status" value="1"/>
</dbReference>
<dbReference type="PANTHER" id="PTHR30349">
    <property type="entry name" value="PHAGE INTEGRASE-RELATED"/>
    <property type="match status" value="1"/>
</dbReference>
<accession>A0A1T4Y3B6</accession>
<organism evidence="10 11">
    <name type="scientific">Gemmiger formicilis</name>
    <dbReference type="NCBI Taxonomy" id="745368"/>
    <lineage>
        <taxon>Bacteria</taxon>
        <taxon>Bacillati</taxon>
        <taxon>Bacillota</taxon>
        <taxon>Clostridia</taxon>
        <taxon>Eubacteriales</taxon>
        <taxon>Gemmiger</taxon>
    </lineage>
</organism>
<dbReference type="InterPro" id="IPR050090">
    <property type="entry name" value="Tyrosine_recombinase_XerCD"/>
</dbReference>
<dbReference type="Pfam" id="PF14659">
    <property type="entry name" value="Phage_int_SAM_3"/>
    <property type="match status" value="1"/>
</dbReference>
<comment type="similarity">
    <text evidence="2">Belongs to the 'phage' integrase family.</text>
</comment>
<dbReference type="InterPro" id="IPR044068">
    <property type="entry name" value="CB"/>
</dbReference>
<dbReference type="OrthoDB" id="9803188at2"/>
<dbReference type="RefSeq" id="WP_078785503.1">
    <property type="nucleotide sequence ID" value="NZ_CABIYV010000005.1"/>
</dbReference>
<dbReference type="InterPro" id="IPR013762">
    <property type="entry name" value="Integrase-like_cat_sf"/>
</dbReference>
<name>A0A1T4Y3B6_9FIRM</name>
<dbReference type="InterPro" id="IPR016177">
    <property type="entry name" value="DNA-bd_dom_sf"/>
</dbReference>
<dbReference type="PROSITE" id="PS51898">
    <property type="entry name" value="TYR_RECOMBINASE"/>
    <property type="match status" value="1"/>
</dbReference>
<dbReference type="STRING" id="745368.SAMN02745178_02704"/>
<dbReference type="CDD" id="cd01189">
    <property type="entry name" value="INT_ICEBs1_C_like"/>
    <property type="match status" value="1"/>
</dbReference>
<dbReference type="GO" id="GO:0003677">
    <property type="term" value="F:DNA binding"/>
    <property type="evidence" value="ECO:0007669"/>
    <property type="project" value="UniProtKB-UniRule"/>
</dbReference>
<dbReference type="Pfam" id="PF02920">
    <property type="entry name" value="Integrase_DNA"/>
    <property type="match status" value="1"/>
</dbReference>
<evidence type="ECO:0000259" key="8">
    <source>
        <dbReference type="PROSITE" id="PS51898"/>
    </source>
</evidence>
<feature type="domain" description="Tyr recombinase" evidence="8">
    <location>
        <begin position="181"/>
        <end position="406"/>
    </location>
</feature>
<keyword evidence="3" id="KW-0229">DNA integration</keyword>
<feature type="domain" description="Core-binding (CB)" evidence="9">
    <location>
        <begin position="73"/>
        <end position="155"/>
    </location>
</feature>
<evidence type="ECO:0000313" key="10">
    <source>
        <dbReference type="EMBL" id="SKA96299.1"/>
    </source>
</evidence>
<dbReference type="Gene3D" id="1.10.443.10">
    <property type="entry name" value="Intergrase catalytic core"/>
    <property type="match status" value="1"/>
</dbReference>
<dbReference type="PANTHER" id="PTHR30349:SF41">
    <property type="entry name" value="INTEGRASE_RECOMBINASE PROTEIN MJ0367-RELATED"/>
    <property type="match status" value="1"/>
</dbReference>
<keyword evidence="4 6" id="KW-0238">DNA-binding</keyword>
<evidence type="ECO:0000256" key="2">
    <source>
        <dbReference type="ARBA" id="ARBA00008857"/>
    </source>
</evidence>
<proteinExistence type="inferred from homology"/>
<dbReference type="EMBL" id="FUYF01000031">
    <property type="protein sequence ID" value="SKA96299.1"/>
    <property type="molecule type" value="Genomic_DNA"/>
</dbReference>
<evidence type="ECO:0000256" key="3">
    <source>
        <dbReference type="ARBA" id="ARBA00022908"/>
    </source>
</evidence>
<dbReference type="SUPFAM" id="SSF54171">
    <property type="entry name" value="DNA-binding domain"/>
    <property type="match status" value="1"/>
</dbReference>
<feature type="compositionally biased region" description="Basic residues" evidence="7">
    <location>
        <begin position="1"/>
        <end position="17"/>
    </location>
</feature>
<dbReference type="GeneID" id="93339131"/>
<evidence type="ECO:0000313" key="11">
    <source>
        <dbReference type="Proteomes" id="UP000190286"/>
    </source>
</evidence>
<dbReference type="InterPro" id="IPR002104">
    <property type="entry name" value="Integrase_catalytic"/>
</dbReference>
<dbReference type="InterPro" id="IPR004107">
    <property type="entry name" value="Integrase_SAM-like_N"/>
</dbReference>
<dbReference type="InterPro" id="IPR011010">
    <property type="entry name" value="DNA_brk_join_enz"/>
</dbReference>
<dbReference type="InterPro" id="IPR004191">
    <property type="entry name" value="Integrase_Tn916-type_DNA-bd_N"/>
</dbReference>
<dbReference type="GO" id="GO:0006310">
    <property type="term" value="P:DNA recombination"/>
    <property type="evidence" value="ECO:0007669"/>
    <property type="project" value="UniProtKB-KW"/>
</dbReference>
<feature type="compositionally biased region" description="Basic and acidic residues" evidence="7">
    <location>
        <begin position="18"/>
        <end position="30"/>
    </location>
</feature>
<dbReference type="Pfam" id="PF00589">
    <property type="entry name" value="Phage_integrase"/>
    <property type="match status" value="1"/>
</dbReference>
<dbReference type="Proteomes" id="UP000190286">
    <property type="component" value="Unassembled WGS sequence"/>
</dbReference>
<dbReference type="GO" id="GO:0008907">
    <property type="term" value="F:integrase activity"/>
    <property type="evidence" value="ECO:0007669"/>
    <property type="project" value="InterPro"/>
</dbReference>
<dbReference type="PROSITE" id="PS51900">
    <property type="entry name" value="CB"/>
    <property type="match status" value="1"/>
</dbReference>
<keyword evidence="5" id="KW-0233">DNA recombination</keyword>
<reference evidence="10 11" key="1">
    <citation type="submission" date="2017-02" db="EMBL/GenBank/DDBJ databases">
        <authorList>
            <person name="Peterson S.W."/>
        </authorList>
    </citation>
    <scope>NUCLEOTIDE SEQUENCE [LARGE SCALE GENOMIC DNA]</scope>
    <source>
        <strain evidence="10 11">ATCC 27749</strain>
    </source>
</reference>